<dbReference type="SUPFAM" id="SSF48452">
    <property type="entry name" value="TPR-like"/>
    <property type="match status" value="2"/>
</dbReference>
<dbReference type="EMBL" id="JAECVW010000002">
    <property type="protein sequence ID" value="MBH8594731.1"/>
    <property type="molecule type" value="Genomic_DNA"/>
</dbReference>
<gene>
    <name evidence="7" type="ORF">I8U20_05230</name>
</gene>
<dbReference type="Gene3D" id="1.10.260.40">
    <property type="entry name" value="lambda repressor-like DNA-binding domains"/>
    <property type="match status" value="1"/>
</dbReference>
<evidence type="ECO:0000256" key="1">
    <source>
        <dbReference type="ARBA" id="ARBA00004496"/>
    </source>
</evidence>
<sequence length="439" mass="51257">MNELDLKVLGEALRKVRKKRGLRLVDLEDDQISFATISSIERGVPTVKPQNRLYYCQKLGFDVSQLPSLIRQENGERNKTENLLFLIETCIRLDCDAALEQLRKLQSKGKDYYLDKIYYLKGLCYVKKNKLNKAEHFFLQSIHAIEKKNHASDPNIRSACFYELGQIYYRRDHLDQALDYNEQGLNAFQPGENPSDLYDYLMIAKATYLEKLYRTDEALQILNDLWARIGQINSLRVKLHMYELKAALLNKKKKYDEALKYAREGLHIARTNGAHEQAVELLTVWGNILQNANDYQTAENCYQLALRLENKLKDKKVLLVSTLTRLGKLYSKMNKNREAYLSLSTAVERGKKYNDSHRYCESLMALGDYYFENGQYPKAVDPYEEALNIASSCNYPRLMEKALLNLSEYWKKLGEKEKYIKMLGELQQLRLRDLEVMEV</sequence>
<comment type="subcellular location">
    <subcellularLocation>
        <location evidence="1">Cytoplasm</location>
    </subcellularLocation>
</comment>
<evidence type="ECO:0000313" key="8">
    <source>
        <dbReference type="Proteomes" id="UP000633619"/>
    </source>
</evidence>
<evidence type="ECO:0000256" key="3">
    <source>
        <dbReference type="ARBA" id="ARBA00022737"/>
    </source>
</evidence>
<comment type="caution">
    <text evidence="7">The sequence shown here is derived from an EMBL/GenBank/DDBJ whole genome shotgun (WGS) entry which is preliminary data.</text>
</comment>
<reference evidence="7 8" key="1">
    <citation type="submission" date="2020-12" db="EMBL/GenBank/DDBJ databases">
        <title>WGS of Thermoactinomyces spp.</title>
        <authorList>
            <person name="Cheng K."/>
        </authorList>
    </citation>
    <scope>NUCLEOTIDE SEQUENCE [LARGE SCALE GENOMIC DNA]</scope>
    <source>
        <strain evidence="8">CICC 10671\DSM 43846</strain>
    </source>
</reference>
<organism evidence="7 8">
    <name type="scientific">Thermoactinomyces intermedius</name>
    <dbReference type="NCBI Taxonomy" id="2024"/>
    <lineage>
        <taxon>Bacteria</taxon>
        <taxon>Bacillati</taxon>
        <taxon>Bacillota</taxon>
        <taxon>Bacilli</taxon>
        <taxon>Bacillales</taxon>
        <taxon>Thermoactinomycetaceae</taxon>
        <taxon>Thermoactinomyces</taxon>
    </lineage>
</organism>
<protein>
    <submittedName>
        <fullName evidence="7">Tetratricopeptide repeat protein</fullName>
    </submittedName>
</protein>
<evidence type="ECO:0000256" key="6">
    <source>
        <dbReference type="PROSITE-ProRule" id="PRU00339"/>
    </source>
</evidence>
<comment type="similarity">
    <text evidence="5">Belongs to the Rap family.</text>
</comment>
<dbReference type="InterPro" id="IPR019734">
    <property type="entry name" value="TPR_rpt"/>
</dbReference>
<evidence type="ECO:0000256" key="5">
    <source>
        <dbReference type="ARBA" id="ARBA00038253"/>
    </source>
</evidence>
<evidence type="ECO:0000256" key="4">
    <source>
        <dbReference type="ARBA" id="ARBA00022803"/>
    </source>
</evidence>
<name>A0A8I1AB66_THEIN</name>
<dbReference type="PROSITE" id="PS50005">
    <property type="entry name" value="TPR"/>
    <property type="match status" value="1"/>
</dbReference>
<dbReference type="SMART" id="SM00028">
    <property type="entry name" value="TPR"/>
    <property type="match status" value="6"/>
</dbReference>
<keyword evidence="2" id="KW-0963">Cytoplasm</keyword>
<dbReference type="PANTHER" id="PTHR46630">
    <property type="entry name" value="TETRATRICOPEPTIDE REPEAT PROTEIN 29"/>
    <property type="match status" value="1"/>
</dbReference>
<dbReference type="GO" id="GO:0005737">
    <property type="term" value="C:cytoplasm"/>
    <property type="evidence" value="ECO:0007669"/>
    <property type="project" value="UniProtKB-SubCell"/>
</dbReference>
<dbReference type="RefSeq" id="WP_181731957.1">
    <property type="nucleotide sequence ID" value="NZ_JACEIR010000004.1"/>
</dbReference>
<dbReference type="InterPro" id="IPR010982">
    <property type="entry name" value="Lambda_DNA-bd_dom_sf"/>
</dbReference>
<accession>A0A8I1AB66</accession>
<dbReference type="Pfam" id="PF13181">
    <property type="entry name" value="TPR_8"/>
    <property type="match status" value="1"/>
</dbReference>
<keyword evidence="8" id="KW-1185">Reference proteome</keyword>
<feature type="repeat" description="TPR" evidence="6">
    <location>
        <begin position="360"/>
        <end position="393"/>
    </location>
</feature>
<dbReference type="InterPro" id="IPR011990">
    <property type="entry name" value="TPR-like_helical_dom_sf"/>
</dbReference>
<keyword evidence="3" id="KW-0677">Repeat</keyword>
<dbReference type="Pfam" id="PF13424">
    <property type="entry name" value="TPR_12"/>
    <property type="match status" value="1"/>
</dbReference>
<dbReference type="InterPro" id="IPR051476">
    <property type="entry name" value="Bac_ResReg_Asp_Phosphatase"/>
</dbReference>
<proteinExistence type="inferred from homology"/>
<keyword evidence="4 6" id="KW-0802">TPR repeat</keyword>
<dbReference type="SUPFAM" id="SSF47413">
    <property type="entry name" value="lambda repressor-like DNA-binding domains"/>
    <property type="match status" value="1"/>
</dbReference>
<dbReference type="AlphaFoldDB" id="A0A8I1AB66"/>
<dbReference type="PANTHER" id="PTHR46630:SF1">
    <property type="entry name" value="TETRATRICOPEPTIDE REPEAT PROTEIN 29"/>
    <property type="match status" value="1"/>
</dbReference>
<dbReference type="Gene3D" id="1.25.40.10">
    <property type="entry name" value="Tetratricopeptide repeat domain"/>
    <property type="match status" value="3"/>
</dbReference>
<dbReference type="GO" id="GO:0003677">
    <property type="term" value="F:DNA binding"/>
    <property type="evidence" value="ECO:0007669"/>
    <property type="project" value="InterPro"/>
</dbReference>
<evidence type="ECO:0000256" key="2">
    <source>
        <dbReference type="ARBA" id="ARBA00022490"/>
    </source>
</evidence>
<dbReference type="CDD" id="cd00093">
    <property type="entry name" value="HTH_XRE"/>
    <property type="match status" value="1"/>
</dbReference>
<dbReference type="InterPro" id="IPR001387">
    <property type="entry name" value="Cro/C1-type_HTH"/>
</dbReference>
<dbReference type="Proteomes" id="UP000633619">
    <property type="component" value="Unassembled WGS sequence"/>
</dbReference>
<evidence type="ECO:0000313" key="7">
    <source>
        <dbReference type="EMBL" id="MBH8594731.1"/>
    </source>
</evidence>